<dbReference type="AlphaFoldDB" id="A0AAW7X9F9"/>
<dbReference type="RefSeq" id="WP_303493642.1">
    <property type="nucleotide sequence ID" value="NZ_JAUOPB010000013.1"/>
</dbReference>
<protein>
    <recommendedName>
        <fullName evidence="3">Pseudouridine synthase</fullName>
        <ecNumber evidence="3">5.4.99.-</ecNumber>
    </recommendedName>
</protein>
<dbReference type="InterPro" id="IPR000748">
    <property type="entry name" value="PsdUridine_synth_RsuA/RluB/E/F"/>
</dbReference>
<evidence type="ECO:0000313" key="6">
    <source>
        <dbReference type="EMBL" id="MDO6424247.1"/>
    </source>
</evidence>
<dbReference type="InterPro" id="IPR020103">
    <property type="entry name" value="PsdUridine_synth_cat_dom_sf"/>
</dbReference>
<dbReference type="SUPFAM" id="SSF55120">
    <property type="entry name" value="Pseudouridine synthase"/>
    <property type="match status" value="1"/>
</dbReference>
<name>A0AAW7X9F9_9GAMM</name>
<dbReference type="InterPro" id="IPR042092">
    <property type="entry name" value="PsdUridine_s_RsuA/RluB/E/F_cat"/>
</dbReference>
<organism evidence="6 7">
    <name type="scientific">Saccharophagus degradans</name>
    <dbReference type="NCBI Taxonomy" id="86304"/>
    <lineage>
        <taxon>Bacteria</taxon>
        <taxon>Pseudomonadati</taxon>
        <taxon>Pseudomonadota</taxon>
        <taxon>Gammaproteobacteria</taxon>
        <taxon>Cellvibrionales</taxon>
        <taxon>Cellvibrionaceae</taxon>
        <taxon>Saccharophagus</taxon>
    </lineage>
</organism>
<evidence type="ECO:0000256" key="4">
    <source>
        <dbReference type="SAM" id="MobiDB-lite"/>
    </source>
</evidence>
<dbReference type="EC" id="5.4.99.-" evidence="3"/>
<dbReference type="PANTHER" id="PTHR47683">
    <property type="entry name" value="PSEUDOURIDINE SYNTHASE FAMILY PROTEIN-RELATED"/>
    <property type="match status" value="1"/>
</dbReference>
<gene>
    <name evidence="6" type="ORF">Q4521_17310</name>
</gene>
<comment type="similarity">
    <text evidence="1 3">Belongs to the pseudouridine synthase RsuA family.</text>
</comment>
<dbReference type="Proteomes" id="UP001169760">
    <property type="component" value="Unassembled WGS sequence"/>
</dbReference>
<dbReference type="InterPro" id="IPR050343">
    <property type="entry name" value="RsuA_PseudoU_synthase"/>
</dbReference>
<feature type="compositionally biased region" description="Basic residues" evidence="4">
    <location>
        <begin position="199"/>
        <end position="213"/>
    </location>
</feature>
<dbReference type="InterPro" id="IPR006145">
    <property type="entry name" value="PsdUridine_synth_RsuA/RluA"/>
</dbReference>
<proteinExistence type="inferred from homology"/>
<evidence type="ECO:0000259" key="5">
    <source>
        <dbReference type="Pfam" id="PF00849"/>
    </source>
</evidence>
<dbReference type="NCBIfam" id="TIGR00093">
    <property type="entry name" value="pseudouridine synthase"/>
    <property type="match status" value="1"/>
</dbReference>
<dbReference type="GO" id="GO:0000455">
    <property type="term" value="P:enzyme-directed rRNA pseudouridine synthesis"/>
    <property type="evidence" value="ECO:0007669"/>
    <property type="project" value="UniProtKB-ARBA"/>
</dbReference>
<dbReference type="Gene3D" id="3.30.70.1560">
    <property type="entry name" value="Alpha-L RNA-binding motif"/>
    <property type="match status" value="1"/>
</dbReference>
<dbReference type="PROSITE" id="PS01149">
    <property type="entry name" value="PSI_RSU"/>
    <property type="match status" value="1"/>
</dbReference>
<dbReference type="InterPro" id="IPR020094">
    <property type="entry name" value="TruA/RsuA/RluB/E/F_N"/>
</dbReference>
<evidence type="ECO:0000256" key="1">
    <source>
        <dbReference type="ARBA" id="ARBA00008348"/>
    </source>
</evidence>
<dbReference type="Pfam" id="PF00849">
    <property type="entry name" value="PseudoU_synth_2"/>
    <property type="match status" value="1"/>
</dbReference>
<dbReference type="InterPro" id="IPR018496">
    <property type="entry name" value="PsdUridine_synth_RsuA/RluB_CS"/>
</dbReference>
<feature type="region of interest" description="Disordered" evidence="4">
    <location>
        <begin position="185"/>
        <end position="213"/>
    </location>
</feature>
<dbReference type="PANTHER" id="PTHR47683:SF2">
    <property type="entry name" value="RNA-BINDING S4 DOMAIN-CONTAINING PROTEIN"/>
    <property type="match status" value="1"/>
</dbReference>
<reference evidence="6" key="1">
    <citation type="submission" date="2023-07" db="EMBL/GenBank/DDBJ databases">
        <title>Genome content predicts the carbon catabolic preferences of heterotrophic bacteria.</title>
        <authorList>
            <person name="Gralka M."/>
        </authorList>
    </citation>
    <scope>NUCLEOTIDE SEQUENCE</scope>
    <source>
        <strain evidence="6">I3M17_2</strain>
    </source>
</reference>
<dbReference type="GO" id="GO:0003723">
    <property type="term" value="F:RNA binding"/>
    <property type="evidence" value="ECO:0007669"/>
    <property type="project" value="InterPro"/>
</dbReference>
<dbReference type="EMBL" id="JAUOPB010000013">
    <property type="protein sequence ID" value="MDO6424247.1"/>
    <property type="molecule type" value="Genomic_DNA"/>
</dbReference>
<dbReference type="Gene3D" id="3.30.70.580">
    <property type="entry name" value="Pseudouridine synthase I, catalytic domain, N-terminal subdomain"/>
    <property type="match status" value="1"/>
</dbReference>
<feature type="domain" description="Pseudouridine synthase RsuA/RluA-like" evidence="5">
    <location>
        <begin position="4"/>
        <end position="152"/>
    </location>
</feature>
<evidence type="ECO:0000256" key="3">
    <source>
        <dbReference type="RuleBase" id="RU003887"/>
    </source>
</evidence>
<evidence type="ECO:0000313" key="7">
    <source>
        <dbReference type="Proteomes" id="UP001169760"/>
    </source>
</evidence>
<dbReference type="GO" id="GO:0120159">
    <property type="term" value="F:rRNA pseudouridine synthase activity"/>
    <property type="evidence" value="ECO:0007669"/>
    <property type="project" value="UniProtKB-ARBA"/>
</dbReference>
<keyword evidence="2 3" id="KW-0413">Isomerase</keyword>
<evidence type="ECO:0000256" key="2">
    <source>
        <dbReference type="ARBA" id="ARBA00023235"/>
    </source>
</evidence>
<dbReference type="FunFam" id="3.30.70.1560:FF:000001">
    <property type="entry name" value="Pseudouridine synthase"/>
    <property type="match status" value="1"/>
</dbReference>
<dbReference type="GO" id="GO:0005829">
    <property type="term" value="C:cytosol"/>
    <property type="evidence" value="ECO:0007669"/>
    <property type="project" value="UniProtKB-ARBA"/>
</dbReference>
<accession>A0AAW7X9F9</accession>
<sequence>MASLLLINKPYNTLCQFTDGEGRNTLANLLPNGRYKDYYPAGRLDLDSEGLLILTNDGSLQHRISHPSQKLEKTYWVQVEGDITQEAIAQLEAGVELKDGKTKPAKAKIIAPPQNLWERNPPVRERKNIPTSWLSLTISEGKNRQVRRMTAAVNYPTLRLIRAAIGPWQIGNLTPGSYKEETVHLPPLKQKPRTTTGNYKKRTTKPTNKPNKR</sequence>
<comment type="caution">
    <text evidence="6">The sequence shown here is derived from an EMBL/GenBank/DDBJ whole genome shotgun (WGS) entry which is preliminary data.</text>
</comment>